<evidence type="ECO:0000256" key="1">
    <source>
        <dbReference type="ARBA" id="ARBA00004167"/>
    </source>
</evidence>
<sequence>MSDHQENVGPIPADRSVSAAGSRGPTMSGTKLALLCGVATVAALVFIFGRPEGQKSAPATQAALDRLKVAMRAHYEPPRPDPPQPVAPPAPLAASPVSLPLPSGVASPGPLSAPARQATAAVDPTEAARKAPLLMGGSTQSQPSPDGAPLRGREPGGKEESELAAQLRPTRLAGVRAMRRENLALIVQPGTPLSCVMQTAFDSTQPSMPVCILTRDVYGATGTVVLMERGTRLVGESRGRLQQGQARVFVMWERAITPAGVEVELASPATDALGRGGIGGDLDTQFWSRFGGALLLSLVSDGVSAGASALAGGSGGMGFMGGRTLGTGQSAASEAMRNSVNIPPVLKINQGAEIAVMVARTLDFSGVYSLGDAR</sequence>
<organism evidence="8 9">
    <name type="scientific">Belnapia rosea</name>
    <dbReference type="NCBI Taxonomy" id="938405"/>
    <lineage>
        <taxon>Bacteria</taxon>
        <taxon>Pseudomonadati</taxon>
        <taxon>Pseudomonadota</taxon>
        <taxon>Alphaproteobacteria</taxon>
        <taxon>Acetobacterales</taxon>
        <taxon>Roseomonadaceae</taxon>
        <taxon>Belnapia</taxon>
    </lineage>
</organism>
<feature type="region of interest" description="Disordered" evidence="6">
    <location>
        <begin position="74"/>
        <end position="164"/>
    </location>
</feature>
<feature type="compositionally biased region" description="Pro residues" evidence="6">
    <location>
        <begin position="80"/>
        <end position="91"/>
    </location>
</feature>
<keyword evidence="9" id="KW-1185">Reference proteome</keyword>
<evidence type="ECO:0000256" key="5">
    <source>
        <dbReference type="ARBA" id="ARBA00023136"/>
    </source>
</evidence>
<reference evidence="8 9" key="1">
    <citation type="submission" date="2016-10" db="EMBL/GenBank/DDBJ databases">
        <authorList>
            <person name="de Groot N.N."/>
        </authorList>
    </citation>
    <scope>NUCLEOTIDE SEQUENCE [LARGE SCALE GENOMIC DNA]</scope>
    <source>
        <strain evidence="8 9">CPCC 100156</strain>
    </source>
</reference>
<dbReference type="EMBL" id="FMZX01000027">
    <property type="protein sequence ID" value="SDE30902.1"/>
    <property type="molecule type" value="Genomic_DNA"/>
</dbReference>
<gene>
    <name evidence="8" type="ORF">SAMN04487779_102736</name>
</gene>
<dbReference type="InterPro" id="IPR005498">
    <property type="entry name" value="T4SS_VirB10/TraB/TrbI"/>
</dbReference>
<feature type="compositionally biased region" description="Low complexity" evidence="6">
    <location>
        <begin position="92"/>
        <end position="115"/>
    </location>
</feature>
<keyword evidence="3 7" id="KW-0812">Transmembrane</keyword>
<dbReference type="CDD" id="cd16429">
    <property type="entry name" value="VirB10"/>
    <property type="match status" value="1"/>
</dbReference>
<keyword evidence="5 7" id="KW-0472">Membrane</keyword>
<dbReference type="Gene3D" id="2.40.128.260">
    <property type="entry name" value="Type IV secretion system, VirB10/TraB/TrbI"/>
    <property type="match status" value="2"/>
</dbReference>
<accession>A0A1G7BVB2</accession>
<dbReference type="GO" id="GO:0016020">
    <property type="term" value="C:membrane"/>
    <property type="evidence" value="ECO:0007669"/>
    <property type="project" value="UniProtKB-SubCell"/>
</dbReference>
<comment type="similarity">
    <text evidence="2">Belongs to the TrbI/VirB10 family.</text>
</comment>
<name>A0A1G7BVB2_9PROT</name>
<evidence type="ECO:0000256" key="7">
    <source>
        <dbReference type="SAM" id="Phobius"/>
    </source>
</evidence>
<feature type="compositionally biased region" description="Basic and acidic residues" evidence="6">
    <location>
        <begin position="151"/>
        <end position="161"/>
    </location>
</feature>
<dbReference type="Proteomes" id="UP000198925">
    <property type="component" value="Unassembled WGS sequence"/>
</dbReference>
<feature type="region of interest" description="Disordered" evidence="6">
    <location>
        <begin position="1"/>
        <end position="26"/>
    </location>
</feature>
<dbReference type="AlphaFoldDB" id="A0A1G7BVB2"/>
<protein>
    <submittedName>
        <fullName evidence="8">Type IV secretion system protein VirB10</fullName>
    </submittedName>
</protein>
<dbReference type="InterPro" id="IPR042217">
    <property type="entry name" value="T4SS_VirB10/TrbI"/>
</dbReference>
<evidence type="ECO:0000256" key="4">
    <source>
        <dbReference type="ARBA" id="ARBA00022989"/>
    </source>
</evidence>
<evidence type="ECO:0000256" key="6">
    <source>
        <dbReference type="SAM" id="MobiDB-lite"/>
    </source>
</evidence>
<comment type="subcellular location">
    <subcellularLocation>
        <location evidence="1">Membrane</location>
        <topology evidence="1">Single-pass membrane protein</topology>
    </subcellularLocation>
</comment>
<evidence type="ECO:0000256" key="3">
    <source>
        <dbReference type="ARBA" id="ARBA00022692"/>
    </source>
</evidence>
<keyword evidence="4 7" id="KW-1133">Transmembrane helix</keyword>
<evidence type="ECO:0000256" key="2">
    <source>
        <dbReference type="ARBA" id="ARBA00010265"/>
    </source>
</evidence>
<feature type="transmembrane region" description="Helical" evidence="7">
    <location>
        <begin position="32"/>
        <end position="49"/>
    </location>
</feature>
<proteinExistence type="inferred from homology"/>
<evidence type="ECO:0000313" key="8">
    <source>
        <dbReference type="EMBL" id="SDE30902.1"/>
    </source>
</evidence>
<evidence type="ECO:0000313" key="9">
    <source>
        <dbReference type="Proteomes" id="UP000198925"/>
    </source>
</evidence>
<dbReference type="Pfam" id="PF03743">
    <property type="entry name" value="TrbI"/>
    <property type="match status" value="1"/>
</dbReference>